<keyword evidence="3" id="KW-0268">Exocytosis</keyword>
<feature type="compositionally biased region" description="Basic and acidic residues" evidence="6">
    <location>
        <begin position="47"/>
        <end position="88"/>
    </location>
</feature>
<protein>
    <recommendedName>
        <fullName evidence="11">Complexin</fullName>
    </recommendedName>
</protein>
<keyword evidence="9" id="KW-1185">Reference proteome</keyword>
<evidence type="ECO:0000313" key="8">
    <source>
        <dbReference type="EMBL" id="CAF1276584.1"/>
    </source>
</evidence>
<evidence type="ECO:0000313" key="10">
    <source>
        <dbReference type="Proteomes" id="UP000663852"/>
    </source>
</evidence>
<dbReference type="SUPFAM" id="SSF58038">
    <property type="entry name" value="SNARE fusion complex"/>
    <property type="match status" value="1"/>
</dbReference>
<dbReference type="GO" id="GO:0031201">
    <property type="term" value="C:SNARE complex"/>
    <property type="evidence" value="ECO:0007669"/>
    <property type="project" value="TreeGrafter"/>
</dbReference>
<evidence type="ECO:0000256" key="3">
    <source>
        <dbReference type="ARBA" id="ARBA00022483"/>
    </source>
</evidence>
<dbReference type="GO" id="GO:0006887">
    <property type="term" value="P:exocytosis"/>
    <property type="evidence" value="ECO:0007669"/>
    <property type="project" value="UniProtKB-KW"/>
</dbReference>
<dbReference type="GO" id="GO:0019905">
    <property type="term" value="F:syntaxin binding"/>
    <property type="evidence" value="ECO:0007669"/>
    <property type="project" value="InterPro"/>
</dbReference>
<dbReference type="InterPro" id="IPR008849">
    <property type="entry name" value="Synaphin"/>
</dbReference>
<dbReference type="AlphaFoldDB" id="A0A815BZ34"/>
<evidence type="ECO:0000313" key="9">
    <source>
        <dbReference type="Proteomes" id="UP000663828"/>
    </source>
</evidence>
<name>A0A815BZ34_ADIRI</name>
<comment type="similarity">
    <text evidence="1">Belongs to the complexin/synaphin family.</text>
</comment>
<dbReference type="GO" id="GO:0006836">
    <property type="term" value="P:neurotransmitter transport"/>
    <property type="evidence" value="ECO:0007669"/>
    <property type="project" value="UniProtKB-KW"/>
</dbReference>
<dbReference type="PANTHER" id="PTHR16705">
    <property type="entry name" value="COMPLEXIN"/>
    <property type="match status" value="1"/>
</dbReference>
<evidence type="ECO:0008006" key="11">
    <source>
        <dbReference type="Google" id="ProtNLM"/>
    </source>
</evidence>
<dbReference type="Gene3D" id="1.20.5.580">
    <property type="entry name" value="Single Helix bin"/>
    <property type="match status" value="1"/>
</dbReference>
<keyword evidence="2" id="KW-0813">Transport</keyword>
<evidence type="ECO:0000256" key="6">
    <source>
        <dbReference type="SAM" id="MobiDB-lite"/>
    </source>
</evidence>
<sequence length="132" mass="14806">MSSYIFKSVVGNEISQVAKEFGFGSDSNENSDVASGMSASEILAEEKRLKEAEAERKARHAKVEKEREEARQKIRDKYNIKKKDEPSSSHKVPAEPVRAPSPLPPPTHNQGFDPIKMTSDAFNNLKTKFGWK</sequence>
<dbReference type="Proteomes" id="UP000663852">
    <property type="component" value="Unassembled WGS sequence"/>
</dbReference>
<feature type="region of interest" description="Disordered" evidence="6">
    <location>
        <begin position="47"/>
        <end position="119"/>
    </location>
</feature>
<gene>
    <name evidence="8" type="ORF">EDS130_LOCUS29310</name>
    <name evidence="7" type="ORF">XAT740_LOCUS1964</name>
</gene>
<dbReference type="EMBL" id="CAJNOR010000064">
    <property type="protein sequence ID" value="CAF0780911.1"/>
    <property type="molecule type" value="Genomic_DNA"/>
</dbReference>
<dbReference type="Proteomes" id="UP000663828">
    <property type="component" value="Unassembled WGS sequence"/>
</dbReference>
<comment type="caution">
    <text evidence="8">The sequence shown here is derived from an EMBL/GenBank/DDBJ whole genome shotgun (WGS) entry which is preliminary data.</text>
</comment>
<comment type="function">
    <text evidence="5">Positively regulates a late step in synaptic vesicle exocytosis.</text>
</comment>
<dbReference type="OrthoDB" id="10049021at2759"/>
<evidence type="ECO:0000256" key="5">
    <source>
        <dbReference type="ARBA" id="ARBA00037297"/>
    </source>
</evidence>
<evidence type="ECO:0000256" key="4">
    <source>
        <dbReference type="ARBA" id="ARBA00022775"/>
    </source>
</evidence>
<evidence type="ECO:0000256" key="2">
    <source>
        <dbReference type="ARBA" id="ARBA00022448"/>
    </source>
</evidence>
<evidence type="ECO:0000313" key="7">
    <source>
        <dbReference type="EMBL" id="CAF0780911.1"/>
    </source>
</evidence>
<accession>A0A815BZ34</accession>
<dbReference type="PANTHER" id="PTHR16705:SF4">
    <property type="entry name" value="COMPLEXIN"/>
    <property type="match status" value="1"/>
</dbReference>
<proteinExistence type="inferred from homology"/>
<dbReference type="EMBL" id="CAJNOJ010000197">
    <property type="protein sequence ID" value="CAF1276584.1"/>
    <property type="molecule type" value="Genomic_DNA"/>
</dbReference>
<dbReference type="CDD" id="cd22808">
    <property type="entry name" value="Complexin_NTD_CPLX_I_II"/>
    <property type="match status" value="1"/>
</dbReference>
<keyword evidence="4" id="KW-0532">Neurotransmitter transport</keyword>
<organism evidence="8 10">
    <name type="scientific">Adineta ricciae</name>
    <name type="common">Rotifer</name>
    <dbReference type="NCBI Taxonomy" id="249248"/>
    <lineage>
        <taxon>Eukaryota</taxon>
        <taxon>Metazoa</taxon>
        <taxon>Spiralia</taxon>
        <taxon>Gnathifera</taxon>
        <taxon>Rotifera</taxon>
        <taxon>Eurotatoria</taxon>
        <taxon>Bdelloidea</taxon>
        <taxon>Adinetida</taxon>
        <taxon>Adinetidae</taxon>
        <taxon>Adineta</taxon>
    </lineage>
</organism>
<dbReference type="Pfam" id="PF05835">
    <property type="entry name" value="Synaphin"/>
    <property type="match status" value="1"/>
</dbReference>
<reference evidence="8" key="1">
    <citation type="submission" date="2021-02" db="EMBL/GenBank/DDBJ databases">
        <authorList>
            <person name="Nowell W R."/>
        </authorList>
    </citation>
    <scope>NUCLEOTIDE SEQUENCE</scope>
</reference>
<evidence type="ECO:0000256" key="1">
    <source>
        <dbReference type="ARBA" id="ARBA00005396"/>
    </source>
</evidence>